<reference evidence="2 3" key="1">
    <citation type="journal article" date="2018" name="Sci. Rep.">
        <title>Genomic signatures of local adaptation to the degree of environmental predictability in rotifers.</title>
        <authorList>
            <person name="Franch-Gras L."/>
            <person name="Hahn C."/>
            <person name="Garcia-Roger E.M."/>
            <person name="Carmona M.J."/>
            <person name="Serra M."/>
            <person name="Gomez A."/>
        </authorList>
    </citation>
    <scope>NUCLEOTIDE SEQUENCE [LARGE SCALE GENOMIC DNA]</scope>
    <source>
        <strain evidence="2">HYR1</strain>
    </source>
</reference>
<dbReference type="EMBL" id="REGN01002066">
    <property type="protein sequence ID" value="RNA30616.1"/>
    <property type="molecule type" value="Genomic_DNA"/>
</dbReference>
<dbReference type="OrthoDB" id="204305at2759"/>
<accession>A0A3M7S479</accession>
<evidence type="ECO:0000313" key="3">
    <source>
        <dbReference type="Proteomes" id="UP000276133"/>
    </source>
</evidence>
<gene>
    <name evidence="2" type="ORF">BpHYR1_051197</name>
</gene>
<dbReference type="AlphaFoldDB" id="A0A3M7S479"/>
<dbReference type="Proteomes" id="UP000276133">
    <property type="component" value="Unassembled WGS sequence"/>
</dbReference>
<evidence type="ECO:0000256" key="1">
    <source>
        <dbReference type="SAM" id="MobiDB-lite"/>
    </source>
</evidence>
<proteinExistence type="predicted"/>
<name>A0A3M7S479_BRAPC</name>
<sequence>MKHKKNIKSKKVESESDSDEDNMSMFKEAAIDSVLTCDLNKSLKRGPNQKIISYSLYGKNPRYYKLLQELIVKVKEFYPGHVMRVYHDDSINKSIICQNECINSHVEFCNIHKIPLSFTDTNKVRNLNYVHSMMWRFLPIGDTFVDLFMSRDLDSQILQREVDSVEEWLKSDNFGHIMRDNPVHGTHILGGMWSFKVDKARDLGRKIYKKIIDKNIGSKFNPNKISKKGYDQFFLSDHVYNEIKDNSTIHDSYLCQRYPKSKPWPTQRKGDCFVGRVGKCNETGLFKVCPNKCRPVDHKDWNYC</sequence>
<protein>
    <submittedName>
        <fullName evidence="2">Uncharacterized protein</fullName>
    </submittedName>
</protein>
<feature type="region of interest" description="Disordered" evidence="1">
    <location>
        <begin position="1"/>
        <end position="21"/>
    </location>
</feature>
<organism evidence="2 3">
    <name type="scientific">Brachionus plicatilis</name>
    <name type="common">Marine rotifer</name>
    <name type="synonym">Brachionus muelleri</name>
    <dbReference type="NCBI Taxonomy" id="10195"/>
    <lineage>
        <taxon>Eukaryota</taxon>
        <taxon>Metazoa</taxon>
        <taxon>Spiralia</taxon>
        <taxon>Gnathifera</taxon>
        <taxon>Rotifera</taxon>
        <taxon>Eurotatoria</taxon>
        <taxon>Monogononta</taxon>
        <taxon>Pseudotrocha</taxon>
        <taxon>Ploima</taxon>
        <taxon>Brachionidae</taxon>
        <taxon>Brachionus</taxon>
    </lineage>
</organism>
<evidence type="ECO:0000313" key="2">
    <source>
        <dbReference type="EMBL" id="RNA30616.1"/>
    </source>
</evidence>
<keyword evidence="3" id="KW-1185">Reference proteome</keyword>
<comment type="caution">
    <text evidence="2">The sequence shown here is derived from an EMBL/GenBank/DDBJ whole genome shotgun (WGS) entry which is preliminary data.</text>
</comment>